<dbReference type="EMBL" id="MLCB01000018">
    <property type="protein sequence ID" value="OJI95527.1"/>
    <property type="molecule type" value="Genomic_DNA"/>
</dbReference>
<evidence type="ECO:0000256" key="2">
    <source>
        <dbReference type="RuleBase" id="RU362097"/>
    </source>
</evidence>
<evidence type="ECO:0000313" key="3">
    <source>
        <dbReference type="EMBL" id="OJI95527.1"/>
    </source>
</evidence>
<keyword evidence="4" id="KW-1185">Reference proteome</keyword>
<dbReference type="Gene3D" id="1.20.1600.10">
    <property type="entry name" value="Outer membrane efflux proteins (OEP)"/>
    <property type="match status" value="1"/>
</dbReference>
<dbReference type="Pfam" id="PF02321">
    <property type="entry name" value="OEP"/>
    <property type="match status" value="2"/>
</dbReference>
<dbReference type="RefSeq" id="WP_072628926.1">
    <property type="nucleotide sequence ID" value="NZ_MLCB01000018.1"/>
</dbReference>
<evidence type="ECO:0000313" key="4">
    <source>
        <dbReference type="Proteomes" id="UP000184514"/>
    </source>
</evidence>
<gene>
    <name evidence="3" type="primary">ttgF</name>
    <name evidence="3" type="ORF">PFRI_02190</name>
</gene>
<dbReference type="Proteomes" id="UP000184514">
    <property type="component" value="Unassembled WGS sequence"/>
</dbReference>
<accession>A0A1L9P1X7</accession>
<organism evidence="3 4">
    <name type="scientific">Planktotalea frisia</name>
    <dbReference type="NCBI Taxonomy" id="696762"/>
    <lineage>
        <taxon>Bacteria</taxon>
        <taxon>Pseudomonadati</taxon>
        <taxon>Pseudomonadota</taxon>
        <taxon>Alphaproteobacteria</taxon>
        <taxon>Rhodobacterales</taxon>
        <taxon>Paracoccaceae</taxon>
        <taxon>Planktotalea</taxon>
    </lineage>
</organism>
<dbReference type="GO" id="GO:0005886">
    <property type="term" value="C:plasma membrane"/>
    <property type="evidence" value="ECO:0007669"/>
    <property type="project" value="UniProtKB-SubCell"/>
</dbReference>
<feature type="chain" id="PRO_5009734917" evidence="2">
    <location>
        <begin position="20"/>
        <end position="450"/>
    </location>
</feature>
<dbReference type="PANTHER" id="PTHR30203">
    <property type="entry name" value="OUTER MEMBRANE CATION EFFLUX PROTEIN"/>
    <property type="match status" value="1"/>
</dbReference>
<dbReference type="PANTHER" id="PTHR30203:SF30">
    <property type="entry name" value="OUTER MEMBRANE PROTEIN-RELATED"/>
    <property type="match status" value="1"/>
</dbReference>
<dbReference type="STRING" id="696762.PFRI_02190"/>
<keyword evidence="2" id="KW-1134">Transmembrane beta strand</keyword>
<dbReference type="InterPro" id="IPR003423">
    <property type="entry name" value="OMP_efflux"/>
</dbReference>
<keyword evidence="2" id="KW-0472">Membrane</keyword>
<dbReference type="GO" id="GO:0015562">
    <property type="term" value="F:efflux transmembrane transporter activity"/>
    <property type="evidence" value="ECO:0007669"/>
    <property type="project" value="InterPro"/>
</dbReference>
<dbReference type="SUPFAM" id="SSF56954">
    <property type="entry name" value="Outer membrane efflux proteins (OEP)"/>
    <property type="match status" value="1"/>
</dbReference>
<comment type="subcellular location">
    <subcellularLocation>
        <location evidence="2">Cell membrane</location>
        <topology evidence="2">Lipid-anchor</topology>
    </subcellularLocation>
</comment>
<dbReference type="PROSITE" id="PS51257">
    <property type="entry name" value="PROKAR_LIPOPROTEIN"/>
    <property type="match status" value="1"/>
</dbReference>
<proteinExistence type="inferred from homology"/>
<dbReference type="OrthoDB" id="7181739at2"/>
<sequence>MKTQFILSTMMALSLSACTAVGPDFTPPTMDMPAAFTAGGGSSFQSPELQMWWRELKDPLLNDLVAQGLANNLTIQSSLARIRKSEAQLRATGINAQTTGNLTSSVNRAGADNLPTTTNDTSILSGTFVIDLFGDIKRGQEQAAANLEASGFNLGDARAAVTQSIVMHYVSARFAQEAAALTRKTVASREQTLSLVRAKRRAGTASEFEIVQAEADLFTAKADLHGYLSNFESAVFAMTTVLDADPAPILLKMQRGASQPNPRGASSLGKPADLLRNIPSVRVAESTYAAAVAGLGVQEAKLLPSLTLSGSLTVSDPHSWSFGPAFSLPVFNRPALKANRDAQIAAVEEAALNWRAAVRAAVGEVETQSNSLVRSNRQIALLRSAVGSSETALTLNKANFEAGRSSLIELLDAERTTSARRLALAAEVQSATIEWANLQVALGRGWKIAQ</sequence>
<keyword evidence="2" id="KW-0564">Palmitate</keyword>
<evidence type="ECO:0000256" key="1">
    <source>
        <dbReference type="ARBA" id="ARBA00007613"/>
    </source>
</evidence>
<keyword evidence="2" id="KW-0812">Transmembrane</keyword>
<keyword evidence="2" id="KW-0449">Lipoprotein</keyword>
<dbReference type="InterPro" id="IPR010131">
    <property type="entry name" value="MdtP/NodT-like"/>
</dbReference>
<keyword evidence="2" id="KW-0732">Signal</keyword>
<reference evidence="3 4" key="1">
    <citation type="submission" date="2016-10" db="EMBL/GenBank/DDBJ databases">
        <title>Genome sequence of Planktotalea frisia SH6-1.</title>
        <authorList>
            <person name="Poehlein A."/>
            <person name="Bakenhus I."/>
            <person name="Voget S."/>
            <person name="Brinkhoff T."/>
            <person name="Simon M."/>
        </authorList>
    </citation>
    <scope>NUCLEOTIDE SEQUENCE [LARGE SCALE GENOMIC DNA]</scope>
    <source>
        <strain evidence="3 4">SH6-1</strain>
    </source>
</reference>
<name>A0A1L9P1X7_9RHOB</name>
<comment type="similarity">
    <text evidence="1 2">Belongs to the outer membrane factor (OMF) (TC 1.B.17) family.</text>
</comment>
<comment type="caution">
    <text evidence="3">The sequence shown here is derived from an EMBL/GenBank/DDBJ whole genome shotgun (WGS) entry which is preliminary data.</text>
</comment>
<dbReference type="AlphaFoldDB" id="A0A1L9P1X7"/>
<protein>
    <submittedName>
        <fullName evidence="3">Toluene efflux pump outer membrane protein TtgF</fullName>
    </submittedName>
</protein>
<feature type="signal peptide" evidence="2">
    <location>
        <begin position="1"/>
        <end position="19"/>
    </location>
</feature>
<dbReference type="NCBIfam" id="TIGR01845">
    <property type="entry name" value="outer_NodT"/>
    <property type="match status" value="1"/>
</dbReference>